<sequence>MIGTSWKSPSDPSIGLYSASLERLNAPEVFLWVNGSHPYARSGPWNGRVFIGTTRIIAGYLYGWRVGNEEDGSVYLTYNFGNDYNFATLSLTSQDGGVDLYSRVGHSELVSEVRPNKKKKKNKRVIAIIAIAVSVGTIILAACAYLLWKYTAKNTDAKHNKPEELPLYDFRKIASATNDFHSANLLGKGGFGPVYKVTFSSNIHHI</sequence>
<comment type="caution">
    <text evidence="1">The sequence shown here is derived from an EMBL/GenBank/DDBJ whole genome shotgun (WGS) entry which is preliminary data.</text>
</comment>
<dbReference type="Proteomes" id="UP000828941">
    <property type="component" value="Chromosome 14"/>
</dbReference>
<reference evidence="1 2" key="1">
    <citation type="journal article" date="2022" name="DNA Res.">
        <title>Chromosomal-level genome assembly of the orchid tree Bauhinia variegata (Leguminosae; Cercidoideae) supports the allotetraploid origin hypothesis of Bauhinia.</title>
        <authorList>
            <person name="Zhong Y."/>
            <person name="Chen Y."/>
            <person name="Zheng D."/>
            <person name="Pang J."/>
            <person name="Liu Y."/>
            <person name="Luo S."/>
            <person name="Meng S."/>
            <person name="Qian L."/>
            <person name="Wei D."/>
            <person name="Dai S."/>
            <person name="Zhou R."/>
        </authorList>
    </citation>
    <scope>NUCLEOTIDE SEQUENCE [LARGE SCALE GENOMIC DNA]</scope>
    <source>
        <strain evidence="1">BV-YZ2020</strain>
    </source>
</reference>
<evidence type="ECO:0000313" key="1">
    <source>
        <dbReference type="EMBL" id="KAI4296578.1"/>
    </source>
</evidence>
<gene>
    <name evidence="1" type="ORF">L6164_036528</name>
</gene>
<keyword evidence="2" id="KW-1185">Reference proteome</keyword>
<dbReference type="EMBL" id="CM039439">
    <property type="protein sequence ID" value="KAI4296578.1"/>
    <property type="molecule type" value="Genomic_DNA"/>
</dbReference>
<evidence type="ECO:0000313" key="2">
    <source>
        <dbReference type="Proteomes" id="UP000828941"/>
    </source>
</evidence>
<name>A0ACB9KHA2_BAUVA</name>
<accession>A0ACB9KHA2</accession>
<proteinExistence type="predicted"/>
<organism evidence="1 2">
    <name type="scientific">Bauhinia variegata</name>
    <name type="common">Purple orchid tree</name>
    <name type="synonym">Phanera variegata</name>
    <dbReference type="NCBI Taxonomy" id="167791"/>
    <lineage>
        <taxon>Eukaryota</taxon>
        <taxon>Viridiplantae</taxon>
        <taxon>Streptophyta</taxon>
        <taxon>Embryophyta</taxon>
        <taxon>Tracheophyta</taxon>
        <taxon>Spermatophyta</taxon>
        <taxon>Magnoliopsida</taxon>
        <taxon>eudicotyledons</taxon>
        <taxon>Gunneridae</taxon>
        <taxon>Pentapetalae</taxon>
        <taxon>rosids</taxon>
        <taxon>fabids</taxon>
        <taxon>Fabales</taxon>
        <taxon>Fabaceae</taxon>
        <taxon>Cercidoideae</taxon>
        <taxon>Cercideae</taxon>
        <taxon>Bauhiniinae</taxon>
        <taxon>Bauhinia</taxon>
    </lineage>
</organism>
<protein>
    <submittedName>
        <fullName evidence="1">Uncharacterized protein</fullName>
    </submittedName>
</protein>